<dbReference type="InterPro" id="IPR033640">
    <property type="entry name" value="FAR_C"/>
</dbReference>
<evidence type="ECO:0000256" key="2">
    <source>
        <dbReference type="ARBA" id="ARBA00022516"/>
    </source>
</evidence>
<keyword evidence="2 4" id="KW-0444">Lipid biosynthesis</keyword>
<accession>A0A8D8X928</accession>
<evidence type="ECO:0000313" key="7">
    <source>
        <dbReference type="EMBL" id="CAG6688247.1"/>
    </source>
</evidence>
<keyword evidence="3 4" id="KW-0443">Lipid metabolism</keyword>
<evidence type="ECO:0000259" key="6">
    <source>
        <dbReference type="Pfam" id="PF07993"/>
    </source>
</evidence>
<keyword evidence="4" id="KW-1133">Transmembrane helix</keyword>
<dbReference type="AlphaFoldDB" id="A0A8D8X928"/>
<name>A0A8D8X928_9HEMI</name>
<comment type="catalytic activity">
    <reaction evidence="4">
        <text>a long-chain fatty acyl-CoA + 2 NADPH + 2 H(+) = a long-chain primary fatty alcohol + 2 NADP(+) + CoA</text>
        <dbReference type="Rhea" id="RHEA:52716"/>
        <dbReference type="ChEBI" id="CHEBI:15378"/>
        <dbReference type="ChEBI" id="CHEBI:57287"/>
        <dbReference type="ChEBI" id="CHEBI:57783"/>
        <dbReference type="ChEBI" id="CHEBI:58349"/>
        <dbReference type="ChEBI" id="CHEBI:77396"/>
        <dbReference type="ChEBI" id="CHEBI:83139"/>
        <dbReference type="EC" id="1.2.1.84"/>
    </reaction>
</comment>
<dbReference type="Pfam" id="PF07993">
    <property type="entry name" value="NAD_binding_4"/>
    <property type="match status" value="1"/>
</dbReference>
<reference evidence="7" key="1">
    <citation type="submission" date="2021-05" db="EMBL/GenBank/DDBJ databases">
        <authorList>
            <person name="Alioto T."/>
            <person name="Alioto T."/>
            <person name="Gomez Garrido J."/>
        </authorList>
    </citation>
    <scope>NUCLEOTIDE SEQUENCE</scope>
</reference>
<keyword evidence="4" id="KW-0472">Membrane</keyword>
<dbReference type="PANTHER" id="PTHR11011">
    <property type="entry name" value="MALE STERILITY PROTEIN 2-RELATED"/>
    <property type="match status" value="1"/>
</dbReference>
<dbReference type="Gene3D" id="3.40.50.720">
    <property type="entry name" value="NAD(P)-binding Rossmann-like Domain"/>
    <property type="match status" value="1"/>
</dbReference>
<sequence>MIPHILDRKPNTYIFTKTISEDLVRRQSDHLPIVVVRPSIVMPTLAEPYSYYSNDKNSLLGLMGGAGIGLIRVGCVGPNIKVDLIPADVTVNCILAVGWHKATTPDSPKIYNCVGHETEVELKEFLDTNLHYLKEAKEAVDIVLWKTHSIRVQNTFLLFFLYYLLHILPGLFFSLAERYQNRKPMIMKIYRKFFFLEKTIRYFVSYDWSFTNDNTKSLLFKLNERDRELFEMGF</sequence>
<dbReference type="InterPro" id="IPR036291">
    <property type="entry name" value="NAD(P)-bd_dom_sf"/>
</dbReference>
<evidence type="ECO:0000256" key="1">
    <source>
        <dbReference type="ARBA" id="ARBA00005928"/>
    </source>
</evidence>
<keyword evidence="4" id="KW-0521">NADP</keyword>
<dbReference type="EMBL" id="HBUF01285822">
    <property type="protein sequence ID" value="CAG6688247.1"/>
    <property type="molecule type" value="Transcribed_RNA"/>
</dbReference>
<comment type="similarity">
    <text evidence="1 4">Belongs to the fatty acyl-CoA reductase family.</text>
</comment>
<dbReference type="CDD" id="cd09071">
    <property type="entry name" value="FAR_C"/>
    <property type="match status" value="1"/>
</dbReference>
<keyword evidence="4" id="KW-0560">Oxidoreductase</keyword>
<organism evidence="7">
    <name type="scientific">Cacopsylla melanoneura</name>
    <dbReference type="NCBI Taxonomy" id="428564"/>
    <lineage>
        <taxon>Eukaryota</taxon>
        <taxon>Metazoa</taxon>
        <taxon>Ecdysozoa</taxon>
        <taxon>Arthropoda</taxon>
        <taxon>Hexapoda</taxon>
        <taxon>Insecta</taxon>
        <taxon>Pterygota</taxon>
        <taxon>Neoptera</taxon>
        <taxon>Paraneoptera</taxon>
        <taxon>Hemiptera</taxon>
        <taxon>Sternorrhyncha</taxon>
        <taxon>Psylloidea</taxon>
        <taxon>Psyllidae</taxon>
        <taxon>Psyllinae</taxon>
        <taxon>Cacopsylla</taxon>
    </lineage>
</organism>
<dbReference type="GO" id="GO:0102965">
    <property type="term" value="F:alcohol-forming long-chain fatty acyl-CoA reductase activity"/>
    <property type="evidence" value="ECO:0007669"/>
    <property type="project" value="UniProtKB-EC"/>
</dbReference>
<feature type="domain" description="Thioester reductase (TE)" evidence="6">
    <location>
        <begin position="7"/>
        <end position="94"/>
    </location>
</feature>
<dbReference type="PANTHER" id="PTHR11011:SF60">
    <property type="entry name" value="FATTY ACYL-COA REDUCTASE-RELATED"/>
    <property type="match status" value="1"/>
</dbReference>
<dbReference type="GO" id="GO:0005777">
    <property type="term" value="C:peroxisome"/>
    <property type="evidence" value="ECO:0007669"/>
    <property type="project" value="TreeGrafter"/>
</dbReference>
<keyword evidence="4" id="KW-0812">Transmembrane</keyword>
<dbReference type="SUPFAM" id="SSF51735">
    <property type="entry name" value="NAD(P)-binding Rossmann-fold domains"/>
    <property type="match status" value="1"/>
</dbReference>
<comment type="function">
    <text evidence="4">Catalyzes the reduction of fatty acyl-CoA to fatty alcohols.</text>
</comment>
<dbReference type="EMBL" id="HBUF01285821">
    <property type="protein sequence ID" value="CAG6688246.1"/>
    <property type="molecule type" value="Transcribed_RNA"/>
</dbReference>
<dbReference type="GO" id="GO:0035336">
    <property type="term" value="P:long-chain fatty-acyl-CoA metabolic process"/>
    <property type="evidence" value="ECO:0007669"/>
    <property type="project" value="TreeGrafter"/>
</dbReference>
<protein>
    <recommendedName>
        <fullName evidence="4">Fatty acyl-CoA reductase</fullName>
        <ecNumber evidence="4">1.2.1.84</ecNumber>
    </recommendedName>
</protein>
<evidence type="ECO:0000256" key="4">
    <source>
        <dbReference type="RuleBase" id="RU363097"/>
    </source>
</evidence>
<dbReference type="EC" id="1.2.1.84" evidence="4"/>
<dbReference type="Pfam" id="PF03015">
    <property type="entry name" value="Sterile"/>
    <property type="match status" value="1"/>
</dbReference>
<evidence type="ECO:0000256" key="3">
    <source>
        <dbReference type="ARBA" id="ARBA00023098"/>
    </source>
</evidence>
<feature type="transmembrane region" description="Helical" evidence="4">
    <location>
        <begin position="156"/>
        <end position="176"/>
    </location>
</feature>
<dbReference type="InterPro" id="IPR026055">
    <property type="entry name" value="FAR"/>
</dbReference>
<dbReference type="InterPro" id="IPR013120">
    <property type="entry name" value="FAR_NAD-bd"/>
</dbReference>
<feature type="domain" description="Fatty acyl-CoA reductase C-terminal" evidence="5">
    <location>
        <begin position="165"/>
        <end position="232"/>
    </location>
</feature>
<proteinExistence type="inferred from homology"/>
<evidence type="ECO:0000259" key="5">
    <source>
        <dbReference type="Pfam" id="PF03015"/>
    </source>
</evidence>
<dbReference type="GO" id="GO:0080019">
    <property type="term" value="F:alcohol-forming very long-chain fatty acyl-CoA reductase activity"/>
    <property type="evidence" value="ECO:0007669"/>
    <property type="project" value="InterPro"/>
</dbReference>